<accession>A0A6J7KZ55</accession>
<protein>
    <submittedName>
        <fullName evidence="1">Unannotated protein</fullName>
    </submittedName>
</protein>
<sequence>MSYHEFLAYLYDHETSRDLAVGIAQAVAEAPHPESNDKRQVSLAV</sequence>
<gene>
    <name evidence="1" type="ORF">UFOPK3789_01283</name>
</gene>
<dbReference type="AlphaFoldDB" id="A0A6J7KZ55"/>
<name>A0A6J7KZ55_9ZZZZ</name>
<organism evidence="1">
    <name type="scientific">freshwater metagenome</name>
    <dbReference type="NCBI Taxonomy" id="449393"/>
    <lineage>
        <taxon>unclassified sequences</taxon>
        <taxon>metagenomes</taxon>
        <taxon>ecological metagenomes</taxon>
    </lineage>
</organism>
<reference evidence="1" key="1">
    <citation type="submission" date="2020-05" db="EMBL/GenBank/DDBJ databases">
        <authorList>
            <person name="Chiriac C."/>
            <person name="Salcher M."/>
            <person name="Ghai R."/>
            <person name="Kavagutti S V."/>
        </authorList>
    </citation>
    <scope>NUCLEOTIDE SEQUENCE</scope>
</reference>
<dbReference type="EMBL" id="CAFBNL010000104">
    <property type="protein sequence ID" value="CAB4961000.1"/>
    <property type="molecule type" value="Genomic_DNA"/>
</dbReference>
<evidence type="ECO:0000313" key="1">
    <source>
        <dbReference type="EMBL" id="CAB4961000.1"/>
    </source>
</evidence>
<proteinExistence type="predicted"/>